<dbReference type="AlphaFoldDB" id="A0A2I0LWC3"/>
<organism evidence="6 7">
    <name type="scientific">Columba livia</name>
    <name type="common">Rock dove</name>
    <dbReference type="NCBI Taxonomy" id="8932"/>
    <lineage>
        <taxon>Eukaryota</taxon>
        <taxon>Metazoa</taxon>
        <taxon>Chordata</taxon>
        <taxon>Craniata</taxon>
        <taxon>Vertebrata</taxon>
        <taxon>Euteleostomi</taxon>
        <taxon>Archelosauria</taxon>
        <taxon>Archosauria</taxon>
        <taxon>Dinosauria</taxon>
        <taxon>Saurischia</taxon>
        <taxon>Theropoda</taxon>
        <taxon>Coelurosauria</taxon>
        <taxon>Aves</taxon>
        <taxon>Neognathae</taxon>
        <taxon>Neoaves</taxon>
        <taxon>Columbimorphae</taxon>
        <taxon>Columbiformes</taxon>
        <taxon>Columbidae</taxon>
        <taxon>Columba</taxon>
    </lineage>
</organism>
<dbReference type="Proteomes" id="UP000053872">
    <property type="component" value="Unassembled WGS sequence"/>
</dbReference>
<dbReference type="GO" id="GO:0005615">
    <property type="term" value="C:extracellular space"/>
    <property type="evidence" value="ECO:0007669"/>
    <property type="project" value="TreeGrafter"/>
</dbReference>
<evidence type="ECO:0000313" key="7">
    <source>
        <dbReference type="Proteomes" id="UP000053872"/>
    </source>
</evidence>
<dbReference type="PANTHER" id="PTHR11967:SF2">
    <property type="entry name" value="ALPHA-1-ACID GLYCOPROTEIN 1"/>
    <property type="match status" value="1"/>
</dbReference>
<evidence type="ECO:0000256" key="2">
    <source>
        <dbReference type="ARBA" id="ARBA00022525"/>
    </source>
</evidence>
<keyword evidence="2" id="KW-0964">Secreted</keyword>
<keyword evidence="7" id="KW-1185">Reference proteome</keyword>
<gene>
    <name evidence="6" type="ORF">A306_00012350</name>
</gene>
<keyword evidence="4" id="KW-0325">Glycoprotein</keyword>
<dbReference type="Gene3D" id="2.40.128.20">
    <property type="match status" value="1"/>
</dbReference>
<feature type="signal peptide" evidence="5">
    <location>
        <begin position="1"/>
        <end position="16"/>
    </location>
</feature>
<keyword evidence="3 5" id="KW-0732">Signal</keyword>
<protein>
    <submittedName>
        <fullName evidence="6">Alpha-1-acid glycoprotein 1</fullName>
    </submittedName>
</protein>
<evidence type="ECO:0000256" key="3">
    <source>
        <dbReference type="ARBA" id="ARBA00022729"/>
    </source>
</evidence>
<dbReference type="KEGG" id="clv:102089278"/>
<dbReference type="SUPFAM" id="SSF50814">
    <property type="entry name" value="Lipocalins"/>
    <property type="match status" value="1"/>
</dbReference>
<accession>A0A2I0LWC3</accession>
<dbReference type="OrthoDB" id="9393849at2759"/>
<proteinExistence type="predicted"/>
<dbReference type="STRING" id="8932.A0A2I0LWC3"/>
<evidence type="ECO:0000256" key="5">
    <source>
        <dbReference type="SAM" id="SignalP"/>
    </source>
</evidence>
<dbReference type="InterPro" id="IPR012674">
    <property type="entry name" value="Calycin"/>
</dbReference>
<dbReference type="PANTHER" id="PTHR11967">
    <property type="entry name" value="ALPHA-1-ACID GLYCOPROTEIN"/>
    <property type="match status" value="1"/>
</dbReference>
<reference evidence="6 7" key="1">
    <citation type="journal article" date="2013" name="Science">
        <title>Genomic diversity and evolution of the head crest in the rock pigeon.</title>
        <authorList>
            <person name="Shapiro M.D."/>
            <person name="Kronenberg Z."/>
            <person name="Li C."/>
            <person name="Domyan E.T."/>
            <person name="Pan H."/>
            <person name="Campbell M."/>
            <person name="Tan H."/>
            <person name="Huff C.D."/>
            <person name="Hu H."/>
            <person name="Vickrey A.I."/>
            <person name="Nielsen S.C."/>
            <person name="Stringham S.A."/>
            <person name="Hu H."/>
            <person name="Willerslev E."/>
            <person name="Gilbert M.T."/>
            <person name="Yandell M."/>
            <person name="Zhang G."/>
            <person name="Wang J."/>
        </authorList>
    </citation>
    <scope>NUCLEOTIDE SEQUENCE [LARGE SCALE GENOMIC DNA]</scope>
    <source>
        <tissue evidence="6">Blood</tissue>
    </source>
</reference>
<comment type="subcellular location">
    <subcellularLocation>
        <location evidence="1">Secreted</location>
    </subcellularLocation>
</comment>
<sequence>MPPPLALLLALPLALAAEPPTCAPLVPVTFDNTTIPGLLGHWFYIMGSSRYPPHLAEMKALKHAVFSFYPGSHKDELNVTEIMRMNETCVAKNTSKIHVFSENSTLAHVEDNVMSTAKLIQTDKDLLILNHFNSGFPGLSLSARTPNVSKERLEEFRAQLHCLGFTDDEMFFTSEKDACPLPWEKTGEGDTEPHLE</sequence>
<evidence type="ECO:0000256" key="1">
    <source>
        <dbReference type="ARBA" id="ARBA00004613"/>
    </source>
</evidence>
<dbReference type="InterPro" id="IPR022734">
    <property type="entry name" value="ApoM"/>
</dbReference>
<name>A0A2I0LWC3_COLLI</name>
<dbReference type="EMBL" id="AKCR02000074">
    <property type="protein sequence ID" value="PKK21730.1"/>
    <property type="molecule type" value="Genomic_DNA"/>
</dbReference>
<feature type="chain" id="PRO_5014125187" evidence="5">
    <location>
        <begin position="17"/>
        <end position="196"/>
    </location>
</feature>
<evidence type="ECO:0000313" key="6">
    <source>
        <dbReference type="EMBL" id="PKK21730.1"/>
    </source>
</evidence>
<dbReference type="InParanoid" id="A0A2I0LWC3"/>
<dbReference type="Pfam" id="PF11032">
    <property type="entry name" value="ApoM"/>
    <property type="match status" value="1"/>
</dbReference>
<comment type="caution">
    <text evidence="6">The sequence shown here is derived from an EMBL/GenBank/DDBJ whole genome shotgun (WGS) entry which is preliminary data.</text>
</comment>
<evidence type="ECO:0000256" key="4">
    <source>
        <dbReference type="ARBA" id="ARBA00023180"/>
    </source>
</evidence>